<dbReference type="AlphaFoldDB" id="A0A6C0KAR2"/>
<feature type="domain" description="Link" evidence="3">
    <location>
        <begin position="778"/>
        <end position="869"/>
    </location>
</feature>
<keyword evidence="2" id="KW-0472">Membrane</keyword>
<dbReference type="PROSITE" id="PS50963">
    <property type="entry name" value="LINK_2"/>
    <property type="match status" value="1"/>
</dbReference>
<feature type="transmembrane region" description="Helical" evidence="2">
    <location>
        <begin position="7"/>
        <end position="26"/>
    </location>
</feature>
<dbReference type="SMART" id="SM00445">
    <property type="entry name" value="LINK"/>
    <property type="match status" value="1"/>
</dbReference>
<dbReference type="InterPro" id="IPR000538">
    <property type="entry name" value="Link_dom"/>
</dbReference>
<dbReference type="EMBL" id="MN740828">
    <property type="protein sequence ID" value="QHU13920.1"/>
    <property type="molecule type" value="Genomic_DNA"/>
</dbReference>
<reference evidence="4" key="1">
    <citation type="journal article" date="2020" name="Nature">
        <title>Giant virus diversity and host interactions through global metagenomics.</title>
        <authorList>
            <person name="Schulz F."/>
            <person name="Roux S."/>
            <person name="Paez-Espino D."/>
            <person name="Jungbluth S."/>
            <person name="Walsh D.A."/>
            <person name="Denef V.J."/>
            <person name="McMahon K.D."/>
            <person name="Konstantinidis K.T."/>
            <person name="Eloe-Fadrosh E.A."/>
            <person name="Kyrpides N.C."/>
            <person name="Woyke T."/>
        </authorList>
    </citation>
    <scope>NUCLEOTIDE SEQUENCE</scope>
    <source>
        <strain evidence="4">GVMAG-S-1101182-85</strain>
    </source>
</reference>
<evidence type="ECO:0000313" key="4">
    <source>
        <dbReference type="EMBL" id="QHU13920.1"/>
    </source>
</evidence>
<evidence type="ECO:0000259" key="3">
    <source>
        <dbReference type="PROSITE" id="PS50963"/>
    </source>
</evidence>
<dbReference type="InterPro" id="IPR016186">
    <property type="entry name" value="C-type_lectin-like/link_sf"/>
</dbReference>
<dbReference type="Pfam" id="PF00193">
    <property type="entry name" value="Xlink"/>
    <property type="match status" value="1"/>
</dbReference>
<dbReference type="PANTHER" id="PTHR45713:SF6">
    <property type="entry name" value="F5_8 TYPE C DOMAIN-CONTAINING PROTEIN"/>
    <property type="match status" value="1"/>
</dbReference>
<evidence type="ECO:0000256" key="2">
    <source>
        <dbReference type="SAM" id="Phobius"/>
    </source>
</evidence>
<dbReference type="Gene3D" id="2.60.120.260">
    <property type="entry name" value="Galactose-binding domain-like"/>
    <property type="match status" value="1"/>
</dbReference>
<dbReference type="InterPro" id="IPR008979">
    <property type="entry name" value="Galactose-bd-like_sf"/>
</dbReference>
<dbReference type="Gene3D" id="3.10.100.10">
    <property type="entry name" value="Mannose-Binding Protein A, subunit A"/>
    <property type="match status" value="1"/>
</dbReference>
<dbReference type="InterPro" id="IPR051941">
    <property type="entry name" value="BG_Antigen-Binding_Lectin"/>
</dbReference>
<name>A0A6C0KAR2_9ZZZZ</name>
<keyword evidence="2" id="KW-0812">Transmembrane</keyword>
<dbReference type="Pfam" id="PF22633">
    <property type="entry name" value="F5_F8_type_C_2"/>
    <property type="match status" value="1"/>
</dbReference>
<dbReference type="PANTHER" id="PTHR45713">
    <property type="entry name" value="FTP DOMAIN-CONTAINING PROTEIN"/>
    <property type="match status" value="1"/>
</dbReference>
<dbReference type="InterPro" id="IPR016187">
    <property type="entry name" value="CTDL_fold"/>
</dbReference>
<dbReference type="GO" id="GO:0007155">
    <property type="term" value="P:cell adhesion"/>
    <property type="evidence" value="ECO:0007669"/>
    <property type="project" value="InterPro"/>
</dbReference>
<keyword evidence="2" id="KW-1133">Transmembrane helix</keyword>
<organism evidence="4">
    <name type="scientific">viral metagenome</name>
    <dbReference type="NCBI Taxonomy" id="1070528"/>
    <lineage>
        <taxon>unclassified sequences</taxon>
        <taxon>metagenomes</taxon>
        <taxon>organismal metagenomes</taxon>
    </lineage>
</organism>
<dbReference type="GO" id="GO:0005540">
    <property type="term" value="F:hyaluronic acid binding"/>
    <property type="evidence" value="ECO:0007669"/>
    <property type="project" value="InterPro"/>
</dbReference>
<dbReference type="SUPFAM" id="SSF56436">
    <property type="entry name" value="C-type lectin-like"/>
    <property type="match status" value="1"/>
</dbReference>
<evidence type="ECO:0000256" key="1">
    <source>
        <dbReference type="ARBA" id="ARBA00023157"/>
    </source>
</evidence>
<dbReference type="SUPFAM" id="SSF49785">
    <property type="entry name" value="Galactose-binding domain-like"/>
    <property type="match status" value="1"/>
</dbReference>
<proteinExistence type="predicted"/>
<keyword evidence="1" id="KW-1015">Disulfide bond</keyword>
<protein>
    <recommendedName>
        <fullName evidence="3">Link domain-containing protein</fullName>
    </recommendedName>
</protein>
<sequence>MRPGNREVFIFITVLALLLIGLYVLGNRKDEGFDATTDAQHAAMVARQQAAFNPVSLALAAANTQGNLPVDTRALFGTTNITPTASGIAKITASNPYPQLNDPNSLYAMIKLCEAVTTVNPSAFNDPKFAENCGICVDIGTNSEGKPATGGLVLLPKEKTYAKANQLGDQLPDYKPTIGTCPAKRLASTAAEVTRIQNIMKCQKTASYDITGCAQCYSDQSYFPIDSTTSINPPVVYVAGNGNLNWYESGIAGSKTVTLSATPTKLQLQGSEATRLTLNVSPIGSDTDIRIAGYLQGITSKGTFTVDLQRIVQNDGYSGRKPRLTGPVILNSVACNTMSPGFGQTMMNLNIPTPFTFVDTNSMEADMCSTGPFVTKQSSAEFLDSDPCYKKGTGPGKYVQECLQNSFYSNGCLDSGTGFPNSTARNSLLMTDTAGNNRSIAQIAEHIYENAIRSATGLTSSGRKLSVEDWSAASVFCTGRVITSPCDTANKDVGPLSTDCLSYLYSNQGNGKPVGATYTIAGTFSSLFSSSSDDSLQFCTTSGKLSPINASGQVNQSAIEYWKKQGGVARVKALMNEMHRIATLTVADPQKQDAVMNCYGKVLAERPLPPSVAATTSKCASSCGVSARRISILQSPGQYLHFSQIAVIDSTGMNVALGKPASVQSTWPGGDPQTPVDGVLQPRSWNANWHIGPNQTSGGTWNLDLGATYDIVRVVVFQRTDCCRERINGAVVSLIDTNGSVVAKKTITSTNLVIPVDFRQAGAPAACKACDTNQTKNQVFWMARGNGYSHTKADAEGVCKAVGATNATYAQVQAAQAQGSDVCATGWVKDYNQAIYPISAQIDGGCGNGSTGIKTYTPGNNLAGAWCFGAKPLGDSIEGDARKLSLDANRPYYIRNFDATRYSAPDVPAGSSI</sequence>
<accession>A0A6C0KAR2</accession>